<comment type="caution">
    <text evidence="3">The sequence shown here is derived from an EMBL/GenBank/DDBJ whole genome shotgun (WGS) entry which is preliminary data.</text>
</comment>
<proteinExistence type="inferred from homology"/>
<evidence type="ECO:0000313" key="3">
    <source>
        <dbReference type="EMBL" id="MBB6553609.1"/>
    </source>
</evidence>
<reference evidence="3 4" key="1">
    <citation type="submission" date="2020-08" db="EMBL/GenBank/DDBJ databases">
        <title>Sequencing the genomes of 1000 actinobacteria strains.</title>
        <authorList>
            <person name="Klenk H.-P."/>
        </authorList>
    </citation>
    <scope>NUCLEOTIDE SEQUENCE [LARGE SCALE GENOMIC DNA]</scope>
    <source>
        <strain evidence="3 4">DSM 43768</strain>
    </source>
</reference>
<organism evidence="3 4">
    <name type="scientific">Nonomuraea rubra</name>
    <dbReference type="NCBI Taxonomy" id="46180"/>
    <lineage>
        <taxon>Bacteria</taxon>
        <taxon>Bacillati</taxon>
        <taxon>Actinomycetota</taxon>
        <taxon>Actinomycetes</taxon>
        <taxon>Streptosporangiales</taxon>
        <taxon>Streptosporangiaceae</taxon>
        <taxon>Nonomuraea</taxon>
    </lineage>
</organism>
<sequence length="89" mass="9662">MPPHSACSRRAAGAAPLADPLITRTVRVRDGMPGVTDGPFLDSKEHLAGYFVIDCESLERATEIAARFPDARYSAVEVRPIMDPSGFEM</sequence>
<dbReference type="EMBL" id="JACHMI010000001">
    <property type="protein sequence ID" value="MBB6553609.1"/>
    <property type="molecule type" value="Genomic_DNA"/>
</dbReference>
<evidence type="ECO:0000256" key="1">
    <source>
        <dbReference type="ARBA" id="ARBA00007689"/>
    </source>
</evidence>
<dbReference type="Proteomes" id="UP000565579">
    <property type="component" value="Unassembled WGS sequence"/>
</dbReference>
<gene>
    <name evidence="3" type="ORF">HD593_008404</name>
</gene>
<evidence type="ECO:0000313" key="4">
    <source>
        <dbReference type="Proteomes" id="UP000565579"/>
    </source>
</evidence>
<protein>
    <recommendedName>
        <fullName evidence="2">YCII-related domain-containing protein</fullName>
    </recommendedName>
</protein>
<dbReference type="InterPro" id="IPR011008">
    <property type="entry name" value="Dimeric_a/b-barrel"/>
</dbReference>
<feature type="domain" description="YCII-related" evidence="2">
    <location>
        <begin position="31"/>
        <end position="83"/>
    </location>
</feature>
<dbReference type="InterPro" id="IPR005545">
    <property type="entry name" value="YCII"/>
</dbReference>
<dbReference type="AlphaFoldDB" id="A0A7X0P200"/>
<dbReference type="Gene3D" id="3.30.70.1060">
    <property type="entry name" value="Dimeric alpha+beta barrel"/>
    <property type="match status" value="1"/>
</dbReference>
<dbReference type="SUPFAM" id="SSF54909">
    <property type="entry name" value="Dimeric alpha+beta barrel"/>
    <property type="match status" value="1"/>
</dbReference>
<comment type="similarity">
    <text evidence="1">Belongs to the YciI family.</text>
</comment>
<name>A0A7X0P200_9ACTN</name>
<accession>A0A7X0P200</accession>
<dbReference type="PANTHER" id="PTHR35174">
    <property type="entry name" value="BLL7171 PROTEIN-RELATED"/>
    <property type="match status" value="1"/>
</dbReference>
<evidence type="ECO:0000259" key="2">
    <source>
        <dbReference type="Pfam" id="PF03795"/>
    </source>
</evidence>
<dbReference type="RefSeq" id="WP_312904091.1">
    <property type="nucleotide sequence ID" value="NZ_BAAAXY010000074.1"/>
</dbReference>
<dbReference type="PANTHER" id="PTHR35174:SF3">
    <property type="entry name" value="BLL7171 PROTEIN"/>
    <property type="match status" value="1"/>
</dbReference>
<dbReference type="Pfam" id="PF03795">
    <property type="entry name" value="YCII"/>
    <property type="match status" value="1"/>
</dbReference>
<keyword evidence="4" id="KW-1185">Reference proteome</keyword>